<dbReference type="EMBL" id="NFLZ01000017">
    <property type="protein sequence ID" value="OUQ75502.1"/>
    <property type="molecule type" value="Genomic_DNA"/>
</dbReference>
<sequence length="182" mass="20705">MKRESLKELGLNEEQIKKIMDINGADIEKAKGDSAEASKENESLRSQIKERDKDLKHLRKQVEDNKDLTEQLNSLKDKYDKDTADLNTKLSHVRLNSAIDRSLSKDKVRNIKAIKGLLDMDSIKLDKDGNLTGLQDQVEDIKKSDPYLFDQGQKEDYKPDNGKPAKTSEAQTMIDVFKGDIK</sequence>
<evidence type="ECO:0000313" key="5">
    <source>
        <dbReference type="Proteomes" id="UP000196293"/>
    </source>
</evidence>
<dbReference type="EMBL" id="NFLS01000001">
    <property type="protein sequence ID" value="OUQ58268.1"/>
    <property type="molecule type" value="Genomic_DNA"/>
</dbReference>
<organism evidence="3 4">
    <name type="scientific">Lactobacillus gallinarum</name>
    <dbReference type="NCBI Taxonomy" id="52242"/>
    <lineage>
        <taxon>Bacteria</taxon>
        <taxon>Bacillati</taxon>
        <taxon>Bacillota</taxon>
        <taxon>Bacilli</taxon>
        <taxon>Lactobacillales</taxon>
        <taxon>Lactobacillaceae</taxon>
        <taxon>Lactobacillus</taxon>
    </lineage>
</organism>
<dbReference type="Pfam" id="PF06810">
    <property type="entry name" value="Phage_scaffold"/>
    <property type="match status" value="1"/>
</dbReference>
<gene>
    <name evidence="3" type="ORF">B5E44_06995</name>
    <name evidence="2" type="ORF">B5E59_00690</name>
</gene>
<evidence type="ECO:0008006" key="6">
    <source>
        <dbReference type="Google" id="ProtNLM"/>
    </source>
</evidence>
<dbReference type="AlphaFoldDB" id="A0A1Y4VZF4"/>
<reference evidence="3" key="2">
    <citation type="journal article" date="2018" name="BMC Genomics">
        <title>Whole genome sequencing and function prediction of 133 gut anaerobes isolated from chicken caecum in pure cultures.</title>
        <authorList>
            <person name="Medvecky M."/>
            <person name="Cejkova D."/>
            <person name="Polansky O."/>
            <person name="Karasova D."/>
            <person name="Kubasova T."/>
            <person name="Cizek A."/>
            <person name="Rychlik I."/>
        </authorList>
    </citation>
    <scope>NUCLEOTIDE SEQUENCE</scope>
    <source>
        <strain evidence="3">An101</strain>
        <strain evidence="2">An115</strain>
    </source>
</reference>
<evidence type="ECO:0000313" key="3">
    <source>
        <dbReference type="EMBL" id="OUQ75502.1"/>
    </source>
</evidence>
<dbReference type="RefSeq" id="WP_087175705.1">
    <property type="nucleotide sequence ID" value="NZ_NFKZ01000001.1"/>
</dbReference>
<name>A0A1Y4VZF4_9LACO</name>
<dbReference type="GeneID" id="78202173"/>
<dbReference type="Proteomes" id="UP000196293">
    <property type="component" value="Unassembled WGS sequence"/>
</dbReference>
<keyword evidence="5" id="KW-1185">Reference proteome</keyword>
<accession>A0A1Y4VZF4</accession>
<evidence type="ECO:0000313" key="4">
    <source>
        <dbReference type="Proteomes" id="UP000195859"/>
    </source>
</evidence>
<evidence type="ECO:0000256" key="1">
    <source>
        <dbReference type="SAM" id="MobiDB-lite"/>
    </source>
</evidence>
<reference evidence="4 5" key="1">
    <citation type="submission" date="2017-04" db="EMBL/GenBank/DDBJ databases">
        <title>Function of individual gut microbiota members based on whole genome sequencing of pure cultures obtained from chicken caecum.</title>
        <authorList>
            <person name="Medvecky M."/>
            <person name="Cejkova D."/>
            <person name="Polansky O."/>
            <person name="Karasova D."/>
            <person name="Kubasova T."/>
            <person name="Cizek A."/>
            <person name="Rychlik I."/>
        </authorList>
    </citation>
    <scope>NUCLEOTIDE SEQUENCE [LARGE SCALE GENOMIC DNA]</scope>
    <source>
        <strain evidence="4">An101</strain>
        <strain evidence="5">An115</strain>
    </source>
</reference>
<dbReference type="InterPro" id="IPR009636">
    <property type="entry name" value="SCAF"/>
</dbReference>
<comment type="caution">
    <text evidence="3">The sequence shown here is derived from an EMBL/GenBank/DDBJ whole genome shotgun (WGS) entry which is preliminary data.</text>
</comment>
<proteinExistence type="predicted"/>
<protein>
    <recommendedName>
        <fullName evidence="6">Phage capsid protein</fullName>
    </recommendedName>
</protein>
<feature type="compositionally biased region" description="Basic and acidic residues" evidence="1">
    <location>
        <begin position="152"/>
        <end position="163"/>
    </location>
</feature>
<evidence type="ECO:0000313" key="2">
    <source>
        <dbReference type="EMBL" id="OUQ58268.1"/>
    </source>
</evidence>
<feature type="region of interest" description="Disordered" evidence="1">
    <location>
        <begin position="142"/>
        <end position="182"/>
    </location>
</feature>
<dbReference type="Proteomes" id="UP000195859">
    <property type="component" value="Unassembled WGS sequence"/>
</dbReference>
<feature type="region of interest" description="Disordered" evidence="1">
    <location>
        <begin position="29"/>
        <end position="62"/>
    </location>
</feature>